<evidence type="ECO:0000313" key="2">
    <source>
        <dbReference type="EMBL" id="KAK2639990.1"/>
    </source>
</evidence>
<name>A0AAD9WRS2_9ROSI</name>
<dbReference type="InterPro" id="IPR006121">
    <property type="entry name" value="HMA_dom"/>
</dbReference>
<comment type="caution">
    <text evidence="2">The sequence shown here is derived from an EMBL/GenBank/DDBJ whole genome shotgun (WGS) entry which is preliminary data.</text>
</comment>
<dbReference type="PROSITE" id="PS50846">
    <property type="entry name" value="HMA_2"/>
    <property type="match status" value="1"/>
</dbReference>
<dbReference type="Gene3D" id="3.30.70.100">
    <property type="match status" value="1"/>
</dbReference>
<protein>
    <recommendedName>
        <fullName evidence="1">HMA domain-containing protein</fullName>
    </recommendedName>
</protein>
<dbReference type="PANTHER" id="PTHR46932:SF12">
    <property type="entry name" value="HEAVY METAL-ASSOCIATED ISOPRENYLATED PLANT PROTEIN 47"/>
    <property type="match status" value="1"/>
</dbReference>
<dbReference type="InterPro" id="IPR042885">
    <property type="entry name" value="HIPP47/16"/>
</dbReference>
<proteinExistence type="predicted"/>
<evidence type="ECO:0000313" key="3">
    <source>
        <dbReference type="Proteomes" id="UP001280121"/>
    </source>
</evidence>
<dbReference type="Proteomes" id="UP001280121">
    <property type="component" value="Unassembled WGS sequence"/>
</dbReference>
<accession>A0AAD9WRS2</accession>
<dbReference type="GO" id="GO:0046872">
    <property type="term" value="F:metal ion binding"/>
    <property type="evidence" value="ECO:0007669"/>
    <property type="project" value="InterPro"/>
</dbReference>
<dbReference type="PANTHER" id="PTHR46932">
    <property type="entry name" value="HEAVY METAL-ASSOCIATED ISOPRENYLATED PLANT PROTEIN 47"/>
    <property type="match status" value="1"/>
</dbReference>
<organism evidence="2 3">
    <name type="scientific">Dipteronia dyeriana</name>
    <dbReference type="NCBI Taxonomy" id="168575"/>
    <lineage>
        <taxon>Eukaryota</taxon>
        <taxon>Viridiplantae</taxon>
        <taxon>Streptophyta</taxon>
        <taxon>Embryophyta</taxon>
        <taxon>Tracheophyta</taxon>
        <taxon>Spermatophyta</taxon>
        <taxon>Magnoliopsida</taxon>
        <taxon>eudicotyledons</taxon>
        <taxon>Gunneridae</taxon>
        <taxon>Pentapetalae</taxon>
        <taxon>rosids</taxon>
        <taxon>malvids</taxon>
        <taxon>Sapindales</taxon>
        <taxon>Sapindaceae</taxon>
        <taxon>Hippocastanoideae</taxon>
        <taxon>Acereae</taxon>
        <taxon>Dipteronia</taxon>
    </lineage>
</organism>
<reference evidence="2" key="1">
    <citation type="journal article" date="2023" name="Plant J.">
        <title>Genome sequences and population genomics provide insights into the demographic history, inbreeding, and mutation load of two 'living fossil' tree species of Dipteronia.</title>
        <authorList>
            <person name="Feng Y."/>
            <person name="Comes H.P."/>
            <person name="Chen J."/>
            <person name="Zhu S."/>
            <person name="Lu R."/>
            <person name="Zhang X."/>
            <person name="Li P."/>
            <person name="Qiu J."/>
            <person name="Olsen K.M."/>
            <person name="Qiu Y."/>
        </authorList>
    </citation>
    <scope>NUCLEOTIDE SEQUENCE</scope>
    <source>
        <strain evidence="2">KIB01</strain>
    </source>
</reference>
<evidence type="ECO:0000259" key="1">
    <source>
        <dbReference type="PROSITE" id="PS50846"/>
    </source>
</evidence>
<dbReference type="AlphaFoldDB" id="A0AAD9WRS2"/>
<feature type="domain" description="HMA" evidence="1">
    <location>
        <begin position="2"/>
        <end position="68"/>
    </location>
</feature>
<sequence length="111" mass="12635">MKQKIVIKVQMPCAKCRSKAMKIAATKHGVTKVEIQGKEKDELVVIGDKVDSVSLARSLTKKLHYAYILSIEEEKEKKEEKKDVLIPYTCYPNYTIPQVVYDPDPGFCTIM</sequence>
<gene>
    <name evidence="2" type="ORF">Ddye_027785</name>
</gene>
<keyword evidence="3" id="KW-1185">Reference proteome</keyword>
<dbReference type="EMBL" id="JANJYI010000008">
    <property type="protein sequence ID" value="KAK2639990.1"/>
    <property type="molecule type" value="Genomic_DNA"/>
</dbReference>